<organism evidence="9 10">
    <name type="scientific">Extremus antarcticus</name>
    <dbReference type="NCBI Taxonomy" id="702011"/>
    <lineage>
        <taxon>Eukaryota</taxon>
        <taxon>Fungi</taxon>
        <taxon>Dikarya</taxon>
        <taxon>Ascomycota</taxon>
        <taxon>Pezizomycotina</taxon>
        <taxon>Dothideomycetes</taxon>
        <taxon>Dothideomycetidae</taxon>
        <taxon>Mycosphaerellales</taxon>
        <taxon>Extremaceae</taxon>
        <taxon>Extremus</taxon>
    </lineage>
</organism>
<dbReference type="GO" id="GO:0022857">
    <property type="term" value="F:transmembrane transporter activity"/>
    <property type="evidence" value="ECO:0007669"/>
    <property type="project" value="InterPro"/>
</dbReference>
<protein>
    <submittedName>
        <fullName evidence="9">Allantoate permease</fullName>
    </submittedName>
</protein>
<dbReference type="CDD" id="cd17327">
    <property type="entry name" value="MFS_FEN2_like"/>
    <property type="match status" value="1"/>
</dbReference>
<keyword evidence="2" id="KW-0813">Transport</keyword>
<evidence type="ECO:0000256" key="6">
    <source>
        <dbReference type="ARBA" id="ARBA00037968"/>
    </source>
</evidence>
<feature type="transmembrane region" description="Helical" evidence="7">
    <location>
        <begin position="141"/>
        <end position="159"/>
    </location>
</feature>
<comment type="similarity">
    <text evidence="6">Belongs to the major facilitator superfamily. Allantoate permease family.</text>
</comment>
<dbReference type="Gene3D" id="1.20.1250.20">
    <property type="entry name" value="MFS general substrate transporter like domains"/>
    <property type="match status" value="2"/>
</dbReference>
<evidence type="ECO:0000313" key="10">
    <source>
        <dbReference type="Proteomes" id="UP001271007"/>
    </source>
</evidence>
<evidence type="ECO:0000256" key="3">
    <source>
        <dbReference type="ARBA" id="ARBA00022692"/>
    </source>
</evidence>
<dbReference type="FunFam" id="1.20.1250.20:FF:000064">
    <property type="entry name" value="MFS allantoate transporter"/>
    <property type="match status" value="1"/>
</dbReference>
<dbReference type="Pfam" id="PF07690">
    <property type="entry name" value="MFS_1"/>
    <property type="match status" value="1"/>
</dbReference>
<comment type="caution">
    <text evidence="9">The sequence shown here is derived from an EMBL/GenBank/DDBJ whole genome shotgun (WGS) entry which is preliminary data.</text>
</comment>
<dbReference type="Proteomes" id="UP001271007">
    <property type="component" value="Unassembled WGS sequence"/>
</dbReference>
<feature type="transmembrane region" description="Helical" evidence="7">
    <location>
        <begin position="449"/>
        <end position="467"/>
    </location>
</feature>
<dbReference type="GO" id="GO:0016020">
    <property type="term" value="C:membrane"/>
    <property type="evidence" value="ECO:0007669"/>
    <property type="project" value="UniProtKB-SubCell"/>
</dbReference>
<sequence length="538" mass="59494">MSDTEKHSLDPDVEKELPAPLAKAIRDGNVPADVLKHSHDADEAMKAFAGHGGQIIELTAEDNRRILRKIDWNILPIMCVVYGLNFLDKTSISYASIMGLVEDTNLKGDDYQWLGSMFYFGYIAFEYPTNRLLQVLPIGKYSAACVIAWGTVLACFAGVKDFGGAVAIRFLLGVCESAVTPGFALITSQWYTKREQGLRTGIWFSFNGWAQILGGLLAYGIARGTAVYGSSIAPWKIVFLVTGLLTVAMGVVFLFVVPDSQLNARWLNKEDRILAIERIRVNQQGVGNKHFKRYQLFEALQDPLTWAITFYALVADIPNGGITNFFSQLITSFGYTPEQSLLYGTPGGAVEIIMLVVCGYLGDKYGNRILISSSGLLIAMTGVALIVGLPLDNNSGRLGGYYMTQASPTPFVAFLSLISTNVVRVTAVNVETTTYLLQAGYTKKTTVAAMYLIAYCVGNIIGPQTFRPKDKPRYVPAEITILVCWGVCLVDLIFIYWYCKTQNKKKAQIRAQPGYVKLENQEFLDLTDRENAEFVYTL</sequence>
<reference evidence="9" key="1">
    <citation type="submission" date="2023-04" db="EMBL/GenBank/DDBJ databases">
        <title>Black Yeasts Isolated from many extreme environments.</title>
        <authorList>
            <person name="Coleine C."/>
            <person name="Stajich J.E."/>
            <person name="Selbmann L."/>
        </authorList>
    </citation>
    <scope>NUCLEOTIDE SEQUENCE</scope>
    <source>
        <strain evidence="9">CCFEE 5312</strain>
    </source>
</reference>
<dbReference type="EMBL" id="JAWDJX010000002">
    <property type="protein sequence ID" value="KAK3058348.1"/>
    <property type="molecule type" value="Genomic_DNA"/>
</dbReference>
<dbReference type="SUPFAM" id="SSF103473">
    <property type="entry name" value="MFS general substrate transporter"/>
    <property type="match status" value="1"/>
</dbReference>
<proteinExistence type="inferred from homology"/>
<keyword evidence="3 7" id="KW-0812">Transmembrane</keyword>
<feature type="domain" description="Major facilitator superfamily (MFS) profile" evidence="8">
    <location>
        <begin position="74"/>
        <end position="503"/>
    </location>
</feature>
<keyword evidence="5 7" id="KW-0472">Membrane</keyword>
<dbReference type="PANTHER" id="PTHR43791:SF1">
    <property type="entry name" value="ALLANTOATE PERMEASE"/>
    <property type="match status" value="1"/>
</dbReference>
<feature type="transmembrane region" description="Helical" evidence="7">
    <location>
        <begin position="166"/>
        <end position="190"/>
    </location>
</feature>
<feature type="transmembrane region" description="Helical" evidence="7">
    <location>
        <begin position="479"/>
        <end position="499"/>
    </location>
</feature>
<evidence type="ECO:0000256" key="4">
    <source>
        <dbReference type="ARBA" id="ARBA00022989"/>
    </source>
</evidence>
<dbReference type="InterPro" id="IPR011701">
    <property type="entry name" value="MFS"/>
</dbReference>
<feature type="transmembrane region" description="Helical" evidence="7">
    <location>
        <begin position="411"/>
        <end position="437"/>
    </location>
</feature>
<evidence type="ECO:0000313" key="9">
    <source>
        <dbReference type="EMBL" id="KAK3058348.1"/>
    </source>
</evidence>
<evidence type="ECO:0000256" key="5">
    <source>
        <dbReference type="ARBA" id="ARBA00023136"/>
    </source>
</evidence>
<name>A0AAJ0GIR0_9PEZI</name>
<evidence type="ECO:0000256" key="1">
    <source>
        <dbReference type="ARBA" id="ARBA00004141"/>
    </source>
</evidence>
<dbReference type="PANTHER" id="PTHR43791">
    <property type="entry name" value="PERMEASE-RELATED"/>
    <property type="match status" value="1"/>
</dbReference>
<feature type="transmembrane region" description="Helical" evidence="7">
    <location>
        <begin position="202"/>
        <end position="222"/>
    </location>
</feature>
<accession>A0AAJ0GIR0</accession>
<comment type="subcellular location">
    <subcellularLocation>
        <location evidence="1">Membrane</location>
        <topology evidence="1">Multi-pass membrane protein</topology>
    </subcellularLocation>
</comment>
<evidence type="ECO:0000259" key="8">
    <source>
        <dbReference type="PROSITE" id="PS50850"/>
    </source>
</evidence>
<feature type="transmembrane region" description="Helical" evidence="7">
    <location>
        <begin position="369"/>
        <end position="391"/>
    </location>
</feature>
<keyword evidence="10" id="KW-1185">Reference proteome</keyword>
<feature type="transmembrane region" description="Helical" evidence="7">
    <location>
        <begin position="234"/>
        <end position="257"/>
    </location>
</feature>
<keyword evidence="4 7" id="KW-1133">Transmembrane helix</keyword>
<evidence type="ECO:0000256" key="2">
    <source>
        <dbReference type="ARBA" id="ARBA00022448"/>
    </source>
</evidence>
<evidence type="ECO:0000256" key="7">
    <source>
        <dbReference type="SAM" id="Phobius"/>
    </source>
</evidence>
<dbReference type="InterPro" id="IPR036259">
    <property type="entry name" value="MFS_trans_sf"/>
</dbReference>
<dbReference type="InterPro" id="IPR020846">
    <property type="entry name" value="MFS_dom"/>
</dbReference>
<gene>
    <name evidence="9" type="primary">DAL5</name>
    <name evidence="9" type="ORF">LTR09_001426</name>
</gene>
<feature type="transmembrane region" description="Helical" evidence="7">
    <location>
        <begin position="341"/>
        <end position="362"/>
    </location>
</feature>
<dbReference type="AlphaFoldDB" id="A0AAJ0GIR0"/>
<dbReference type="PROSITE" id="PS50850">
    <property type="entry name" value="MFS"/>
    <property type="match status" value="1"/>
</dbReference>